<evidence type="ECO:0000313" key="2">
    <source>
        <dbReference type="EMBL" id="ETN72218.1"/>
    </source>
</evidence>
<dbReference type="Proteomes" id="UP000053676">
    <property type="component" value="Unassembled WGS sequence"/>
</dbReference>
<feature type="region of interest" description="Disordered" evidence="1">
    <location>
        <begin position="1"/>
        <end position="62"/>
    </location>
</feature>
<evidence type="ECO:0000313" key="3">
    <source>
        <dbReference type="Proteomes" id="UP000053676"/>
    </source>
</evidence>
<sequence>RPHDGVHERHTRPRARAHDRARHGGRRRHALRPAPSRARRAAPDRRRGAGLRRGDGHPLPCKRARDRAVRPRVAALFGAGAARPRRTVAAGRARRGRRRARALVGHAACAPRLHRLPHRLLRRHAARPDRPHARRHWRVRSRDGLRARPERAHLQGACRAARLSRDLFRRAARTRRGRAHRVRGPRAQDTARRPLCQARRRRRLATRAALPRHRDVRDRQHARDLRRHARVHPAHCAAANRRAALGARKLAADGQPLRRVAPLHCARSAAAPGRRLVARARDRRGQPRALARQGTRLRRSGRPVRADRAAPRHAQALQSPLVDVQRTLHAGLARLGRLRDRARRLGAAVRVPRRAVFAKPLVAIRLPQPRPARTARHARRRRVRRCARAV</sequence>
<reference evidence="3" key="1">
    <citation type="journal article" date="2014" name="Nat. Genet.">
        <title>Genome of the human hookworm Necator americanus.</title>
        <authorList>
            <person name="Tang Y.T."/>
            <person name="Gao X."/>
            <person name="Rosa B.A."/>
            <person name="Abubucker S."/>
            <person name="Hallsworth-Pepin K."/>
            <person name="Martin J."/>
            <person name="Tyagi R."/>
            <person name="Heizer E."/>
            <person name="Zhang X."/>
            <person name="Bhonagiri-Palsikar V."/>
            <person name="Minx P."/>
            <person name="Warren W.C."/>
            <person name="Wang Q."/>
            <person name="Zhan B."/>
            <person name="Hotez P.J."/>
            <person name="Sternberg P.W."/>
            <person name="Dougall A."/>
            <person name="Gaze S.T."/>
            <person name="Mulvenna J."/>
            <person name="Sotillo J."/>
            <person name="Ranganathan S."/>
            <person name="Rabelo E.M."/>
            <person name="Wilson R.K."/>
            <person name="Felgner P.L."/>
            <person name="Bethony J."/>
            <person name="Hawdon J.M."/>
            <person name="Gasser R.B."/>
            <person name="Loukas A."/>
            <person name="Mitreva M."/>
        </authorList>
    </citation>
    <scope>NUCLEOTIDE SEQUENCE [LARGE SCALE GENOMIC DNA]</scope>
</reference>
<feature type="compositionally biased region" description="Basic and acidic residues" evidence="1">
    <location>
        <begin position="212"/>
        <end position="223"/>
    </location>
</feature>
<feature type="compositionally biased region" description="Basic and acidic residues" evidence="1">
    <location>
        <begin position="41"/>
        <end position="56"/>
    </location>
</feature>
<dbReference type="AlphaFoldDB" id="W2SRS6"/>
<proteinExistence type="predicted"/>
<organism evidence="2 3">
    <name type="scientific">Necator americanus</name>
    <name type="common">Human hookworm</name>
    <dbReference type="NCBI Taxonomy" id="51031"/>
    <lineage>
        <taxon>Eukaryota</taxon>
        <taxon>Metazoa</taxon>
        <taxon>Ecdysozoa</taxon>
        <taxon>Nematoda</taxon>
        <taxon>Chromadorea</taxon>
        <taxon>Rhabditida</taxon>
        <taxon>Rhabditina</taxon>
        <taxon>Rhabditomorpha</taxon>
        <taxon>Strongyloidea</taxon>
        <taxon>Ancylostomatidae</taxon>
        <taxon>Bunostominae</taxon>
        <taxon>Necator</taxon>
    </lineage>
</organism>
<gene>
    <name evidence="2" type="ORF">NECAME_18963</name>
</gene>
<dbReference type="KEGG" id="nai:NECAME_18963"/>
<feature type="compositionally biased region" description="Basic residues" evidence="1">
    <location>
        <begin position="9"/>
        <end position="31"/>
    </location>
</feature>
<feature type="region of interest" description="Disordered" evidence="1">
    <location>
        <begin position="211"/>
        <end position="234"/>
    </location>
</feature>
<keyword evidence="3" id="KW-1185">Reference proteome</keyword>
<protein>
    <submittedName>
        <fullName evidence="2">Uncharacterized protein</fullName>
    </submittedName>
</protein>
<dbReference type="OMA" id="GHADAHP"/>
<accession>W2SRS6</accession>
<feature type="compositionally biased region" description="Basic residues" evidence="1">
    <location>
        <begin position="224"/>
        <end position="233"/>
    </location>
</feature>
<name>W2SRS6_NECAM</name>
<feature type="region of interest" description="Disordered" evidence="1">
    <location>
        <begin position="279"/>
        <end position="313"/>
    </location>
</feature>
<dbReference type="EMBL" id="KI665178">
    <property type="protein sequence ID" value="ETN72218.1"/>
    <property type="molecule type" value="Genomic_DNA"/>
</dbReference>
<evidence type="ECO:0000256" key="1">
    <source>
        <dbReference type="SAM" id="MobiDB-lite"/>
    </source>
</evidence>
<feature type="non-terminal residue" evidence="2">
    <location>
        <position position="390"/>
    </location>
</feature>
<feature type="non-terminal residue" evidence="2">
    <location>
        <position position="1"/>
    </location>
</feature>